<protein>
    <recommendedName>
        <fullName evidence="4 12">Pectinesterase</fullName>
        <ecNumber evidence="4 12">3.1.1.11</ecNumber>
    </recommendedName>
</protein>
<evidence type="ECO:0000256" key="12">
    <source>
        <dbReference type="RuleBase" id="RU000589"/>
    </source>
</evidence>
<feature type="signal peptide" evidence="12">
    <location>
        <begin position="1"/>
        <end position="27"/>
    </location>
</feature>
<evidence type="ECO:0000256" key="8">
    <source>
        <dbReference type="ARBA" id="ARBA00022801"/>
    </source>
</evidence>
<evidence type="ECO:0000256" key="11">
    <source>
        <dbReference type="PROSITE-ProRule" id="PRU10040"/>
    </source>
</evidence>
<evidence type="ECO:0000256" key="4">
    <source>
        <dbReference type="ARBA" id="ARBA00013229"/>
    </source>
</evidence>
<name>A0A6P5WFH6_DURZI</name>
<evidence type="ECO:0000259" key="13">
    <source>
        <dbReference type="Pfam" id="PF01095"/>
    </source>
</evidence>
<dbReference type="AlphaFoldDB" id="A0A6P5WFH6"/>
<dbReference type="GeneID" id="111274318"/>
<dbReference type="KEGG" id="dzi:111274318"/>
<proteinExistence type="inferred from homology"/>
<dbReference type="PANTHER" id="PTHR31321:SF87">
    <property type="entry name" value="PECTINESTERASE 63-RELATED"/>
    <property type="match status" value="1"/>
</dbReference>
<dbReference type="Proteomes" id="UP000515121">
    <property type="component" value="Unplaced"/>
</dbReference>
<keyword evidence="6" id="KW-0964">Secreted</keyword>
<keyword evidence="14" id="KW-1185">Reference proteome</keyword>
<comment type="catalytic activity">
    <reaction evidence="10 12">
        <text>[(1-&gt;4)-alpha-D-galacturonosyl methyl ester](n) + n H2O = [(1-&gt;4)-alpha-D-galacturonosyl](n) + n methanol + n H(+)</text>
        <dbReference type="Rhea" id="RHEA:22380"/>
        <dbReference type="Rhea" id="RHEA-COMP:14570"/>
        <dbReference type="Rhea" id="RHEA-COMP:14573"/>
        <dbReference type="ChEBI" id="CHEBI:15377"/>
        <dbReference type="ChEBI" id="CHEBI:15378"/>
        <dbReference type="ChEBI" id="CHEBI:17790"/>
        <dbReference type="ChEBI" id="CHEBI:140522"/>
        <dbReference type="ChEBI" id="CHEBI:140523"/>
        <dbReference type="EC" id="3.1.1.11"/>
    </reaction>
</comment>
<evidence type="ECO:0000256" key="2">
    <source>
        <dbReference type="ARBA" id="ARBA00005184"/>
    </source>
</evidence>
<dbReference type="EC" id="3.1.1.11" evidence="4 12"/>
<evidence type="ECO:0000313" key="15">
    <source>
        <dbReference type="RefSeq" id="XP_022714629.1"/>
    </source>
</evidence>
<accession>A0A6P5WFH6</accession>
<evidence type="ECO:0000256" key="3">
    <source>
        <dbReference type="ARBA" id="ARBA00008891"/>
    </source>
</evidence>
<evidence type="ECO:0000256" key="5">
    <source>
        <dbReference type="ARBA" id="ARBA00022512"/>
    </source>
</evidence>
<evidence type="ECO:0000256" key="9">
    <source>
        <dbReference type="ARBA" id="ARBA00023085"/>
    </source>
</evidence>
<comment type="similarity">
    <text evidence="3">Belongs to the pectinesterase family.</text>
</comment>
<evidence type="ECO:0000256" key="7">
    <source>
        <dbReference type="ARBA" id="ARBA00022729"/>
    </source>
</evidence>
<dbReference type="GO" id="GO:0042545">
    <property type="term" value="P:cell wall modification"/>
    <property type="evidence" value="ECO:0007669"/>
    <property type="project" value="UniProtKB-UniRule"/>
</dbReference>
<organism evidence="14 15">
    <name type="scientific">Durio zibethinus</name>
    <name type="common">Durian</name>
    <dbReference type="NCBI Taxonomy" id="66656"/>
    <lineage>
        <taxon>Eukaryota</taxon>
        <taxon>Viridiplantae</taxon>
        <taxon>Streptophyta</taxon>
        <taxon>Embryophyta</taxon>
        <taxon>Tracheophyta</taxon>
        <taxon>Spermatophyta</taxon>
        <taxon>Magnoliopsida</taxon>
        <taxon>eudicotyledons</taxon>
        <taxon>Gunneridae</taxon>
        <taxon>Pentapetalae</taxon>
        <taxon>rosids</taxon>
        <taxon>malvids</taxon>
        <taxon>Malvales</taxon>
        <taxon>Malvaceae</taxon>
        <taxon>Helicteroideae</taxon>
        <taxon>Durio</taxon>
    </lineage>
</organism>
<feature type="active site" evidence="11">
    <location>
        <position position="224"/>
    </location>
</feature>
<dbReference type="OrthoDB" id="2019149at2759"/>
<comment type="subcellular location">
    <subcellularLocation>
        <location evidence="1">Secreted</location>
        <location evidence="1">Cell wall</location>
    </subcellularLocation>
</comment>
<sequence>MTGKGIVNIEIRAAICTIILLAPVVLSQNSPQIPADKSQVNAWFNANIKPASARAGTLDPALVQAEAEPHVIKVRKDGSGDFDTITKAIASVPSGNTKRVIISIGAGSYREKITVERTKPFITFYGDPKNMPNLTFDGTARQYGTLDSATLIVESDYFVAANIVILNTAPRPDGKMVGAQAVSLRISGDKAAFYNCKLIGFQDTLCDDRGNHFFKDCHIRGTVDFIFGSGKSLYLGTELYVEGDTGLTVITAQARESASENTGYSFVHCSVTGTGNGTYLGRAWKTSPKVVFAYTDMSSVVHPAGWSFNFKPERAKTVFYGEFKCTGQGAAPGGRAPFTKQLTEAEAKPFQTFEIEDIFENDTFVVGDTFVVEDKLEMEDTFVLDNNHVEIDNHEESWGVPFTKQLIEAEAKPFLVVDYIDGTKWLLPPSKL</sequence>
<evidence type="ECO:0000256" key="1">
    <source>
        <dbReference type="ARBA" id="ARBA00004191"/>
    </source>
</evidence>
<dbReference type="InterPro" id="IPR000070">
    <property type="entry name" value="Pectinesterase_cat"/>
</dbReference>
<comment type="pathway">
    <text evidence="2 12">Glycan metabolism; pectin degradation; 2-dehydro-3-deoxy-D-gluconate from pectin: step 1/5.</text>
</comment>
<dbReference type="InterPro" id="IPR012334">
    <property type="entry name" value="Pectin_lyas_fold"/>
</dbReference>
<dbReference type="InterPro" id="IPR033131">
    <property type="entry name" value="Pectinesterase_Asp_AS"/>
</dbReference>
<feature type="domain" description="Pectinesterase catalytic" evidence="13">
    <location>
        <begin position="73"/>
        <end position="350"/>
    </location>
</feature>
<keyword evidence="9 12" id="KW-0063">Aspartyl esterase</keyword>
<evidence type="ECO:0000256" key="10">
    <source>
        <dbReference type="ARBA" id="ARBA00047928"/>
    </source>
</evidence>
<keyword evidence="8 12" id="KW-0378">Hydrolase</keyword>
<dbReference type="SUPFAM" id="SSF51126">
    <property type="entry name" value="Pectin lyase-like"/>
    <property type="match status" value="1"/>
</dbReference>
<evidence type="ECO:0000256" key="6">
    <source>
        <dbReference type="ARBA" id="ARBA00022525"/>
    </source>
</evidence>
<feature type="chain" id="PRO_5028523651" description="Pectinesterase" evidence="12">
    <location>
        <begin position="28"/>
        <end position="432"/>
    </location>
</feature>
<gene>
    <name evidence="15" type="primary">LOC111274318</name>
</gene>
<dbReference type="FunFam" id="2.160.20.10:FF:000008">
    <property type="entry name" value="Pectinesterase"/>
    <property type="match status" value="1"/>
</dbReference>
<dbReference type="InterPro" id="IPR011050">
    <property type="entry name" value="Pectin_lyase_fold/virulence"/>
</dbReference>
<reference evidence="15" key="1">
    <citation type="submission" date="2025-08" db="UniProtKB">
        <authorList>
            <consortium name="RefSeq"/>
        </authorList>
    </citation>
    <scope>IDENTIFICATION</scope>
    <source>
        <tissue evidence="15">Fruit stalk</tissue>
    </source>
</reference>
<dbReference type="Pfam" id="PF01095">
    <property type="entry name" value="Pectinesterase"/>
    <property type="match status" value="1"/>
</dbReference>
<dbReference type="GO" id="GO:0030599">
    <property type="term" value="F:pectinesterase activity"/>
    <property type="evidence" value="ECO:0007669"/>
    <property type="project" value="UniProtKB-UniRule"/>
</dbReference>
<keyword evidence="5" id="KW-0134">Cell wall</keyword>
<dbReference type="UniPathway" id="UPA00545">
    <property type="reaction ID" value="UER00823"/>
</dbReference>
<dbReference type="RefSeq" id="XP_022714629.1">
    <property type="nucleotide sequence ID" value="XM_022858894.1"/>
</dbReference>
<evidence type="ECO:0000313" key="14">
    <source>
        <dbReference type="Proteomes" id="UP000515121"/>
    </source>
</evidence>
<dbReference type="PROSITE" id="PS00503">
    <property type="entry name" value="PECTINESTERASE_2"/>
    <property type="match status" value="1"/>
</dbReference>
<keyword evidence="7 12" id="KW-0732">Signal</keyword>
<dbReference type="Gene3D" id="2.160.20.10">
    <property type="entry name" value="Single-stranded right-handed beta-helix, Pectin lyase-like"/>
    <property type="match status" value="1"/>
</dbReference>
<dbReference type="PANTHER" id="PTHR31321">
    <property type="entry name" value="ACYL-COA THIOESTER HYDROLASE YBHC-RELATED"/>
    <property type="match status" value="1"/>
</dbReference>
<dbReference type="GO" id="GO:0045490">
    <property type="term" value="P:pectin catabolic process"/>
    <property type="evidence" value="ECO:0007669"/>
    <property type="project" value="UniProtKB-UniRule"/>
</dbReference>